<dbReference type="AlphaFoldDB" id="A0A2A4JM25"/>
<organism evidence="2">
    <name type="scientific">Heliothis virescens</name>
    <name type="common">Tobacco budworm moth</name>
    <dbReference type="NCBI Taxonomy" id="7102"/>
    <lineage>
        <taxon>Eukaryota</taxon>
        <taxon>Metazoa</taxon>
        <taxon>Ecdysozoa</taxon>
        <taxon>Arthropoda</taxon>
        <taxon>Hexapoda</taxon>
        <taxon>Insecta</taxon>
        <taxon>Pterygota</taxon>
        <taxon>Neoptera</taxon>
        <taxon>Endopterygota</taxon>
        <taxon>Lepidoptera</taxon>
        <taxon>Glossata</taxon>
        <taxon>Ditrysia</taxon>
        <taxon>Noctuoidea</taxon>
        <taxon>Noctuidae</taxon>
        <taxon>Heliothinae</taxon>
        <taxon>Heliothis</taxon>
    </lineage>
</organism>
<name>A0A2A4JM25_HELVI</name>
<gene>
    <name evidence="2" type="ORF">B5V51_817</name>
</gene>
<sequence>MVQTFLIIASVLISLTKAQSAPAIKPCLSTDEDCILENAIRLIPIFADGIPDYGVKTMDPILFKNIDASSPNLKFLLSDLTIKGLKTCKPLKLTRSKAKSNVHIKISCALNIDGDYEMEGQILVLKIVGKGKVHAFLPNIELAADLETYEKEKNGDTYLRIKRFNHSFDIKGKSDLVFEGLLHDNPVLAEATEDLIKNSGNEVIKEIGGKVVETVVTAVVENVNNFFGKLPQKEYSLD</sequence>
<protein>
    <submittedName>
        <fullName evidence="2">Uncharacterized protein</fullName>
    </submittedName>
</protein>
<accession>A0A2A4JM25</accession>
<dbReference type="InterPro" id="IPR010562">
    <property type="entry name" value="Haemolymph_juvenile_hormone-bd"/>
</dbReference>
<dbReference type="SMART" id="SM00700">
    <property type="entry name" value="JHBP"/>
    <property type="match status" value="1"/>
</dbReference>
<dbReference type="Gene3D" id="3.15.10.30">
    <property type="entry name" value="Haemolymph juvenile hormone binding protein"/>
    <property type="match status" value="1"/>
</dbReference>
<feature type="chain" id="PRO_5012020085" evidence="1">
    <location>
        <begin position="19"/>
        <end position="238"/>
    </location>
</feature>
<dbReference type="EMBL" id="NWSH01001136">
    <property type="protein sequence ID" value="PCG72450.1"/>
    <property type="molecule type" value="Genomic_DNA"/>
</dbReference>
<comment type="caution">
    <text evidence="2">The sequence shown here is derived from an EMBL/GenBank/DDBJ whole genome shotgun (WGS) entry which is preliminary data.</text>
</comment>
<keyword evidence="1" id="KW-0732">Signal</keyword>
<dbReference type="Pfam" id="PF06585">
    <property type="entry name" value="JHBP"/>
    <property type="match status" value="1"/>
</dbReference>
<proteinExistence type="predicted"/>
<dbReference type="GO" id="GO:0005615">
    <property type="term" value="C:extracellular space"/>
    <property type="evidence" value="ECO:0007669"/>
    <property type="project" value="TreeGrafter"/>
</dbReference>
<evidence type="ECO:0000256" key="1">
    <source>
        <dbReference type="SAM" id="SignalP"/>
    </source>
</evidence>
<dbReference type="PANTHER" id="PTHR11008">
    <property type="entry name" value="PROTEIN TAKEOUT-LIKE PROTEIN"/>
    <property type="match status" value="1"/>
</dbReference>
<evidence type="ECO:0000313" key="2">
    <source>
        <dbReference type="EMBL" id="PCG72450.1"/>
    </source>
</evidence>
<dbReference type="InterPro" id="IPR038606">
    <property type="entry name" value="To_sf"/>
</dbReference>
<feature type="signal peptide" evidence="1">
    <location>
        <begin position="1"/>
        <end position="18"/>
    </location>
</feature>
<reference evidence="2" key="1">
    <citation type="submission" date="2017-09" db="EMBL/GenBank/DDBJ databases">
        <title>Contemporary evolution of a Lepidopteran species, Heliothis virescens, in response to modern agricultural practices.</title>
        <authorList>
            <person name="Fritz M.L."/>
            <person name="Deyonke A.M."/>
            <person name="Papanicolaou A."/>
            <person name="Micinski S."/>
            <person name="Westbrook J."/>
            <person name="Gould F."/>
        </authorList>
    </citation>
    <scope>NUCLEOTIDE SEQUENCE [LARGE SCALE GENOMIC DNA]</scope>
    <source>
        <strain evidence="2">HvINT-</strain>
        <tissue evidence="2">Whole body</tissue>
    </source>
</reference>
<dbReference type="PANTHER" id="PTHR11008:SF39">
    <property type="entry name" value="CIRCADIAN CLOCK-CONTROLLED PROTEIN-LIKE PROTEIN"/>
    <property type="match status" value="1"/>
</dbReference>